<comment type="caution">
    <text evidence="1">The sequence shown here is derived from an EMBL/GenBank/DDBJ whole genome shotgun (WGS) entry which is preliminary data.</text>
</comment>
<dbReference type="Proteomes" id="UP001141327">
    <property type="component" value="Unassembled WGS sequence"/>
</dbReference>
<evidence type="ECO:0000313" key="2">
    <source>
        <dbReference type="Proteomes" id="UP001141327"/>
    </source>
</evidence>
<accession>A0ABQ8UMJ4</accession>
<evidence type="ECO:0008006" key="3">
    <source>
        <dbReference type="Google" id="ProtNLM"/>
    </source>
</evidence>
<evidence type="ECO:0000313" key="1">
    <source>
        <dbReference type="EMBL" id="KAJ4459682.1"/>
    </source>
</evidence>
<reference evidence="1" key="1">
    <citation type="journal article" date="2022" name="bioRxiv">
        <title>Genomics of Preaxostyla Flagellates Illuminates Evolutionary Transitions and the Path Towards Mitochondrial Loss.</title>
        <authorList>
            <person name="Novak L.V.F."/>
            <person name="Treitli S.C."/>
            <person name="Pyrih J."/>
            <person name="Halakuc P."/>
            <person name="Pipaliya S.V."/>
            <person name="Vacek V."/>
            <person name="Brzon O."/>
            <person name="Soukal P."/>
            <person name="Eme L."/>
            <person name="Dacks J.B."/>
            <person name="Karnkowska A."/>
            <person name="Elias M."/>
            <person name="Hampl V."/>
        </authorList>
    </citation>
    <scope>NUCLEOTIDE SEQUENCE</scope>
    <source>
        <strain evidence="1">RCP-MX</strain>
    </source>
</reference>
<protein>
    <recommendedName>
        <fullName evidence="3">Thioesterase</fullName>
    </recommendedName>
</protein>
<keyword evidence="2" id="KW-1185">Reference proteome</keyword>
<name>A0ABQ8UMJ4_9EUKA</name>
<organism evidence="1 2">
    <name type="scientific">Paratrimastix pyriformis</name>
    <dbReference type="NCBI Taxonomy" id="342808"/>
    <lineage>
        <taxon>Eukaryota</taxon>
        <taxon>Metamonada</taxon>
        <taxon>Preaxostyla</taxon>
        <taxon>Paratrimastigidae</taxon>
        <taxon>Paratrimastix</taxon>
    </lineage>
</organism>
<dbReference type="Pfam" id="PF13279">
    <property type="entry name" value="4HBT_2"/>
    <property type="match status" value="1"/>
</dbReference>
<dbReference type="InterPro" id="IPR029069">
    <property type="entry name" value="HotDog_dom_sf"/>
</dbReference>
<dbReference type="EMBL" id="JAPMOS010000018">
    <property type="protein sequence ID" value="KAJ4459682.1"/>
    <property type="molecule type" value="Genomic_DNA"/>
</dbReference>
<proteinExistence type="predicted"/>
<dbReference type="CDD" id="cd00586">
    <property type="entry name" value="4HBT"/>
    <property type="match status" value="1"/>
</dbReference>
<sequence length="159" mass="18194">MAWYETGIQLRYGDADAHGHINNVNFYRFMEQARINMILSRDIAAEKDVSILLPYVVAHSECDFHAPVFFTERLIVRIGNLPPRSPTSSTISQLYEVCQNFDNGFPIFSPSCMPVLRSPRSPPSIWWLLEKSPSLGTITLRVIQRQSPLESKSIWLVIK</sequence>
<gene>
    <name evidence="1" type="ORF">PAPYR_4437</name>
</gene>
<dbReference type="SUPFAM" id="SSF54637">
    <property type="entry name" value="Thioesterase/thiol ester dehydrase-isomerase"/>
    <property type="match status" value="1"/>
</dbReference>
<dbReference type="Gene3D" id="3.10.129.10">
    <property type="entry name" value="Hotdog Thioesterase"/>
    <property type="match status" value="1"/>
</dbReference>